<organism evidence="8 9">
    <name type="scientific">Sporothrix bragantina</name>
    <dbReference type="NCBI Taxonomy" id="671064"/>
    <lineage>
        <taxon>Eukaryota</taxon>
        <taxon>Fungi</taxon>
        <taxon>Dikarya</taxon>
        <taxon>Ascomycota</taxon>
        <taxon>Pezizomycotina</taxon>
        <taxon>Sordariomycetes</taxon>
        <taxon>Sordariomycetidae</taxon>
        <taxon>Ophiostomatales</taxon>
        <taxon>Ophiostomataceae</taxon>
        <taxon>Sporothrix</taxon>
    </lineage>
</organism>
<evidence type="ECO:0000256" key="5">
    <source>
        <dbReference type="ARBA" id="ARBA00038109"/>
    </source>
</evidence>
<comment type="caution">
    <text evidence="8">The sequence shown here is derived from an EMBL/GenBank/DDBJ whole genome shotgun (WGS) entry which is preliminary data.</text>
</comment>
<evidence type="ECO:0000256" key="4">
    <source>
        <dbReference type="ARBA" id="ARBA00023136"/>
    </source>
</evidence>
<dbReference type="PANTHER" id="PTHR35779">
    <property type="entry name" value="PH-RESPONSE REGULATOR PROTEIN PALH/RIM21"/>
    <property type="match status" value="1"/>
</dbReference>
<feature type="compositionally biased region" description="Polar residues" evidence="6">
    <location>
        <begin position="571"/>
        <end position="588"/>
    </location>
</feature>
<comment type="subcellular location">
    <subcellularLocation>
        <location evidence="1">Membrane</location>
        <topology evidence="1">Multi-pass membrane protein</topology>
    </subcellularLocation>
</comment>
<feature type="region of interest" description="Disordered" evidence="6">
    <location>
        <begin position="571"/>
        <end position="647"/>
    </location>
</feature>
<keyword evidence="9" id="KW-1185">Reference proteome</keyword>
<feature type="region of interest" description="Disordered" evidence="6">
    <location>
        <begin position="484"/>
        <end position="555"/>
    </location>
</feature>
<feature type="transmembrane region" description="Helical" evidence="7">
    <location>
        <begin position="295"/>
        <end position="317"/>
    </location>
</feature>
<evidence type="ECO:0000256" key="3">
    <source>
        <dbReference type="ARBA" id="ARBA00022989"/>
    </source>
</evidence>
<feature type="transmembrane region" description="Helical" evidence="7">
    <location>
        <begin position="259"/>
        <end position="283"/>
    </location>
</feature>
<dbReference type="EMBL" id="CAWUHC010000008">
    <property type="protein sequence ID" value="CAK7212321.1"/>
    <property type="molecule type" value="Genomic_DNA"/>
</dbReference>
<feature type="transmembrane region" description="Helical" evidence="7">
    <location>
        <begin position="129"/>
        <end position="147"/>
    </location>
</feature>
<dbReference type="InterPro" id="IPR014844">
    <property type="entry name" value="PalH"/>
</dbReference>
<feature type="compositionally biased region" description="Polar residues" evidence="6">
    <location>
        <begin position="503"/>
        <end position="513"/>
    </location>
</feature>
<reference evidence="8 9" key="1">
    <citation type="submission" date="2024-01" db="EMBL/GenBank/DDBJ databases">
        <authorList>
            <person name="Allen C."/>
            <person name="Tagirdzhanova G."/>
        </authorList>
    </citation>
    <scope>NUCLEOTIDE SEQUENCE [LARGE SCALE GENOMIC DNA]</scope>
</reference>
<feature type="compositionally biased region" description="Basic and acidic residues" evidence="6">
    <location>
        <begin position="688"/>
        <end position="698"/>
    </location>
</feature>
<comment type="similarity">
    <text evidence="5">Belongs to the palH/RIM21 family.</text>
</comment>
<keyword evidence="4 7" id="KW-0472">Membrane</keyword>
<protein>
    <submittedName>
        <fullName evidence="8">PH-response regulator protein palH/rim21</fullName>
    </submittedName>
</protein>
<feature type="compositionally biased region" description="Polar residues" evidence="6">
    <location>
        <begin position="522"/>
        <end position="534"/>
    </location>
</feature>
<dbReference type="PANTHER" id="PTHR35779:SF1">
    <property type="entry name" value="PH-RESPONSE REGULATOR PROTEIN PALH_RIM21"/>
    <property type="match status" value="1"/>
</dbReference>
<evidence type="ECO:0000256" key="1">
    <source>
        <dbReference type="ARBA" id="ARBA00004141"/>
    </source>
</evidence>
<dbReference type="Proteomes" id="UP001642406">
    <property type="component" value="Unassembled WGS sequence"/>
</dbReference>
<evidence type="ECO:0000256" key="7">
    <source>
        <dbReference type="SAM" id="Phobius"/>
    </source>
</evidence>
<feature type="compositionally biased region" description="Low complexity" evidence="6">
    <location>
        <begin position="589"/>
        <end position="603"/>
    </location>
</feature>
<feature type="region of interest" description="Disordered" evidence="6">
    <location>
        <begin position="660"/>
        <end position="699"/>
    </location>
</feature>
<feature type="region of interest" description="Disordered" evidence="6">
    <location>
        <begin position="420"/>
        <end position="462"/>
    </location>
</feature>
<feature type="region of interest" description="Disordered" evidence="6">
    <location>
        <begin position="750"/>
        <end position="860"/>
    </location>
</feature>
<feature type="transmembrane region" description="Helical" evidence="7">
    <location>
        <begin position="329"/>
        <end position="353"/>
    </location>
</feature>
<feature type="compositionally biased region" description="Basic and acidic residues" evidence="6">
    <location>
        <begin position="426"/>
        <end position="459"/>
    </location>
</feature>
<gene>
    <name evidence="8" type="primary">RIM21</name>
    <name evidence="8" type="ORF">SBRCBS47491_001423</name>
</gene>
<sequence length="860" mass="92761">MDVREIVVEPSIITTAEYTASPTHASRQGCQPINLPAGGVLYIPGADPVTLTATAAFKPLCLPTGAPNIVTGSGAGTVAGGPSDTTSTSSLSTDNTNITGVNLDENAETTPQYSDFRDPFYASSFPQCYALASTTVIAYTLVIMLFITPRSFLDGGVVVLGRRGFTNGGSGGKNIGGRPWLQKVAALTVAISLTIATADTFRVAETQYSWGIQNAKEMQQEVLGGTELKVIRIISDTFLWLAQAQTLIRLFPRQREKVIIKWTAFSLITLDVIFDCLNSFVYAGSSHSFTEAIPALSYLFELALGVLYAAWVIYYSLMKKRYAYYHPRMRNICLVAALSLLAILVPIVFFVLDICKPDFTGWGDYVLWVGAAAASVIVWEWVERIEALEREEKKDGILGREVFDGDEMLDIMPSDFSWPRRRRKTGAKDGRKDPKDLKDGSDDGDDDNRPGGDAVDKSGARTTVRIWPSMSTFASRYRLRPWAKDPEAAEQQPTVLRDLANMPRNNAGNNGTDGSRDDANPTLGTMVTGNSRSLQPPLWPARPAPAATPVSRTDTASADSTVYVMRYHPVTDSNPGSAMGTHQTTVPVSLSRSNSTSTTSSSSHGQLPRTTMSFMSSQSETPSALASASPPPQDHGNEAAQNGNSTKRWRSLTHALPFRRGAASGHGDSEASGSSIDRSLDRATPSTDDERLQHEEGGRWNIGARLEEFAVTQAERLRERIRPTVDTTGLPVMVIPAPQRQGAMLARVLEEEENGQQTQQQSPVQPHRNDSHSGSGAFTNTGTGTGVTTHSADHSGVQPSLWRSNSDTSASIMSSISRRAPVSAPRQQVSSLRNGPPAEVAAALSRSGSSASSVSQDRPV</sequence>
<keyword evidence="3 7" id="KW-1133">Transmembrane helix</keyword>
<evidence type="ECO:0000256" key="2">
    <source>
        <dbReference type="ARBA" id="ARBA00022692"/>
    </source>
</evidence>
<evidence type="ECO:0000313" key="9">
    <source>
        <dbReference type="Proteomes" id="UP001642406"/>
    </source>
</evidence>
<feature type="compositionally biased region" description="Low complexity" evidence="6">
    <location>
        <begin position="804"/>
        <end position="817"/>
    </location>
</feature>
<feature type="compositionally biased region" description="Low complexity" evidence="6">
    <location>
        <begin position="841"/>
        <end position="860"/>
    </location>
</feature>
<proteinExistence type="inferred from homology"/>
<evidence type="ECO:0000313" key="8">
    <source>
        <dbReference type="EMBL" id="CAK7212321.1"/>
    </source>
</evidence>
<keyword evidence="2 7" id="KW-0812">Transmembrane</keyword>
<name>A0ABP0AYH8_9PEZI</name>
<feature type="compositionally biased region" description="Low complexity" evidence="6">
    <location>
        <begin position="80"/>
        <end position="97"/>
    </location>
</feature>
<feature type="region of interest" description="Disordered" evidence="6">
    <location>
        <begin position="75"/>
        <end position="101"/>
    </location>
</feature>
<feature type="compositionally biased region" description="Low complexity" evidence="6">
    <location>
        <begin position="774"/>
        <end position="789"/>
    </location>
</feature>
<evidence type="ECO:0000256" key="6">
    <source>
        <dbReference type="SAM" id="MobiDB-lite"/>
    </source>
</evidence>
<dbReference type="Pfam" id="PF08733">
    <property type="entry name" value="PalH"/>
    <property type="match status" value="1"/>
</dbReference>
<accession>A0ABP0AYH8</accession>
<feature type="compositionally biased region" description="Polar residues" evidence="6">
    <location>
        <begin position="604"/>
        <end position="621"/>
    </location>
</feature>